<sequence>MERANHLDPRSPFVLDTHELGRRPGSMRRAHATVPAPEDLGTDVIGVPVGDDVELDLQLEAVMEGVFVSGSVRARAVGECVRCLDEVVENVDVRVQELFVYPGRAEAAKESGDDEEDLPELDGDLVDVEPLVRDAVVTALPFQPLCRDDCPGLCSICGAHLADDPQHSHETLDPRWAALGSLQSTLDEKRES</sequence>
<dbReference type="Pfam" id="PF02620">
    <property type="entry name" value="YceD"/>
    <property type="match status" value="1"/>
</dbReference>
<dbReference type="PANTHER" id="PTHR34374">
    <property type="entry name" value="LARGE RIBOSOMAL RNA SUBUNIT ACCUMULATION PROTEIN YCED HOMOLOG 1, CHLOROPLASTIC"/>
    <property type="match status" value="1"/>
</dbReference>
<dbReference type="AlphaFoldDB" id="A0A919U4F0"/>
<dbReference type="PANTHER" id="PTHR34374:SF1">
    <property type="entry name" value="LARGE RIBOSOMAL RNA SUBUNIT ACCUMULATION PROTEIN YCED HOMOLOG 1, CHLOROPLASTIC"/>
    <property type="match status" value="1"/>
</dbReference>
<dbReference type="Proteomes" id="UP000642125">
    <property type="component" value="Unassembled WGS sequence"/>
</dbReference>
<evidence type="ECO:0008006" key="3">
    <source>
        <dbReference type="Google" id="ProtNLM"/>
    </source>
</evidence>
<dbReference type="EMBL" id="BONO01000022">
    <property type="protein sequence ID" value="GIG37421.1"/>
    <property type="molecule type" value="Genomic_DNA"/>
</dbReference>
<reference evidence="1" key="1">
    <citation type="submission" date="2021-01" db="EMBL/GenBank/DDBJ databases">
        <title>Whole genome shotgun sequence of Cellulomonas pakistanensis NBRC 110800.</title>
        <authorList>
            <person name="Komaki H."/>
            <person name="Tamura T."/>
        </authorList>
    </citation>
    <scope>NUCLEOTIDE SEQUENCE</scope>
    <source>
        <strain evidence="1">NBRC 110800</strain>
    </source>
</reference>
<keyword evidence="2" id="KW-1185">Reference proteome</keyword>
<evidence type="ECO:0000313" key="1">
    <source>
        <dbReference type="EMBL" id="GIG37421.1"/>
    </source>
</evidence>
<proteinExistence type="predicted"/>
<accession>A0A919U4F0</accession>
<comment type="caution">
    <text evidence="1">The sequence shown here is derived from an EMBL/GenBank/DDBJ whole genome shotgun (WGS) entry which is preliminary data.</text>
</comment>
<dbReference type="InterPro" id="IPR003772">
    <property type="entry name" value="YceD"/>
</dbReference>
<protein>
    <recommendedName>
        <fullName evidence="3">Metal-binding protein</fullName>
    </recommendedName>
</protein>
<gene>
    <name evidence="1" type="ORF">Cpa01nite_28020</name>
</gene>
<organism evidence="1 2">
    <name type="scientific">Cellulomonas pakistanensis</name>
    <dbReference type="NCBI Taxonomy" id="992287"/>
    <lineage>
        <taxon>Bacteria</taxon>
        <taxon>Bacillati</taxon>
        <taxon>Actinomycetota</taxon>
        <taxon>Actinomycetes</taxon>
        <taxon>Micrococcales</taxon>
        <taxon>Cellulomonadaceae</taxon>
        <taxon>Cellulomonas</taxon>
    </lineage>
</organism>
<evidence type="ECO:0000313" key="2">
    <source>
        <dbReference type="Proteomes" id="UP000642125"/>
    </source>
</evidence>
<name>A0A919U4F0_9CELL</name>
<dbReference type="RefSeq" id="WP_239068791.1">
    <property type="nucleotide sequence ID" value="NZ_BONO01000022.1"/>
</dbReference>